<reference evidence="3" key="1">
    <citation type="journal article" date="2011" name="Nat. Commun.">
        <title>Effector diversification within compartments of the Leptosphaeria maculans genome affected by Repeat-Induced Point mutations.</title>
        <authorList>
            <person name="Rouxel T."/>
            <person name="Grandaubert J."/>
            <person name="Hane J.K."/>
            <person name="Hoede C."/>
            <person name="van de Wouw A.P."/>
            <person name="Couloux A."/>
            <person name="Dominguez V."/>
            <person name="Anthouard V."/>
            <person name="Bally P."/>
            <person name="Bourras S."/>
            <person name="Cozijnsen A.J."/>
            <person name="Ciuffetti L.M."/>
            <person name="Degrave A."/>
            <person name="Dilmaghani A."/>
            <person name="Duret L."/>
            <person name="Fudal I."/>
            <person name="Goodwin S.B."/>
            <person name="Gout L."/>
            <person name="Glaser N."/>
            <person name="Linglin J."/>
            <person name="Kema G.H.J."/>
            <person name="Lapalu N."/>
            <person name="Lawrence C.B."/>
            <person name="May K."/>
            <person name="Meyer M."/>
            <person name="Ollivier B."/>
            <person name="Poulain J."/>
            <person name="Schoch C.L."/>
            <person name="Simon A."/>
            <person name="Spatafora J.W."/>
            <person name="Stachowiak A."/>
            <person name="Turgeon B.G."/>
            <person name="Tyler B.M."/>
            <person name="Vincent D."/>
            <person name="Weissenbach J."/>
            <person name="Amselem J."/>
            <person name="Quesneville H."/>
            <person name="Oliver R.P."/>
            <person name="Wincker P."/>
            <person name="Balesdent M.-H."/>
            <person name="Howlett B.J."/>
        </authorList>
    </citation>
    <scope>NUCLEOTIDE SEQUENCE [LARGE SCALE GENOMIC DNA]</scope>
    <source>
        <strain evidence="3">JN3 / isolate v23.1.3 / race Av1-4-5-6-7-8</strain>
    </source>
</reference>
<evidence type="ECO:0000313" key="3">
    <source>
        <dbReference type="Proteomes" id="UP000002668"/>
    </source>
</evidence>
<dbReference type="InParanoid" id="E4ZJ46"/>
<keyword evidence="3" id="KW-1185">Reference proteome</keyword>
<dbReference type="HOGENOM" id="CLU_1619326_0_0_1"/>
<dbReference type="AlphaFoldDB" id="E4ZJ46"/>
<protein>
    <submittedName>
        <fullName evidence="2">Predicted protein</fullName>
    </submittedName>
</protein>
<organism evidence="3">
    <name type="scientific">Leptosphaeria maculans (strain JN3 / isolate v23.1.3 / race Av1-4-5-6-7-8)</name>
    <name type="common">Blackleg fungus</name>
    <name type="synonym">Phoma lingam</name>
    <dbReference type="NCBI Taxonomy" id="985895"/>
    <lineage>
        <taxon>Eukaryota</taxon>
        <taxon>Fungi</taxon>
        <taxon>Dikarya</taxon>
        <taxon>Ascomycota</taxon>
        <taxon>Pezizomycotina</taxon>
        <taxon>Dothideomycetes</taxon>
        <taxon>Pleosporomycetidae</taxon>
        <taxon>Pleosporales</taxon>
        <taxon>Pleosporineae</taxon>
        <taxon>Leptosphaeriaceae</taxon>
        <taxon>Plenodomus</taxon>
        <taxon>Plenodomus lingam/Leptosphaeria maculans species complex</taxon>
    </lineage>
</organism>
<evidence type="ECO:0000313" key="2">
    <source>
        <dbReference type="EMBL" id="CBX91477.1"/>
    </source>
</evidence>
<dbReference type="EMBL" id="FP929072">
    <property type="protein sequence ID" value="CBX91477.1"/>
    <property type="molecule type" value="Genomic_DNA"/>
</dbReference>
<dbReference type="Proteomes" id="UP000002668">
    <property type="component" value="Genome"/>
</dbReference>
<accession>E4ZJ46</accession>
<dbReference type="VEuPathDB" id="FungiDB:LEMA_P069850.1"/>
<feature type="compositionally biased region" description="Basic residues" evidence="1">
    <location>
        <begin position="154"/>
        <end position="164"/>
    </location>
</feature>
<proteinExistence type="predicted"/>
<gene>
    <name evidence="2" type="ORF">LEMA_P069850.1</name>
</gene>
<feature type="region of interest" description="Disordered" evidence="1">
    <location>
        <begin position="136"/>
        <end position="164"/>
    </location>
</feature>
<name>E4ZJ46_LEPMJ</name>
<evidence type="ECO:0000256" key="1">
    <source>
        <dbReference type="SAM" id="MobiDB-lite"/>
    </source>
</evidence>
<sequence>MMNLDTRSNFTCRYCSSPTCCTNTQHFGPKECASKSSNQVNFSDRMKFGQLPAASMEELFPSPRLCDSTAWRAPCQKASVATSISRKDDLIASACILGSSPSSLNQNHPPWATPRSFYGVFATSVMFTSHAFTEHGPPHRLNKTLSPGDFGGERRRHARAANDR</sequence>